<keyword evidence="4" id="KW-1185">Reference proteome</keyword>
<dbReference type="RefSeq" id="WP_053819979.1">
    <property type="nucleotide sequence ID" value="NZ_CP006911.1"/>
</dbReference>
<dbReference type="InterPro" id="IPR020843">
    <property type="entry name" value="ER"/>
</dbReference>
<dbReference type="InterPro" id="IPR036291">
    <property type="entry name" value="NAD(P)-bd_dom_sf"/>
</dbReference>
<dbReference type="CDD" id="cd05289">
    <property type="entry name" value="MDR_like_2"/>
    <property type="match status" value="1"/>
</dbReference>
<evidence type="ECO:0000256" key="1">
    <source>
        <dbReference type="ARBA" id="ARBA00023002"/>
    </source>
</evidence>
<sequence>MKSLMITKYGDISSSLEQQEVTRPIIEANQILIKTYSSSFNPYDYKVVKGDFKAMGKISFPIGIGRDVSGIVEEVGKSVKKFKVGDKVYSRPNESFVGTMAEYVVTNDEDTALMPSNLNFDESASIPLVGLTSYQALVDIAKLSKGESILIHAGSGGIGTFAIQLAKHLGAKVTTTTSTKNISFVKSLGADKVIDYTSQNYLDEGAVFDVVYDTLGSNYTLDSFKVLKSGGRVVSIAGTIDSITAEQFGLNKFIRMILSFQARKVTKAAAKMNAMYRFLFMSPNGDQLEKLAKLYESGTIKPLIDKVFNFDESIQALEYLAKGRAKGKVIVKIREDI</sequence>
<dbReference type="PATRIC" id="fig|1125411.7.peg.722"/>
<dbReference type="InterPro" id="IPR050700">
    <property type="entry name" value="YIM1/Zinc_Alcohol_DH_Fams"/>
</dbReference>
<evidence type="ECO:0000313" key="3">
    <source>
        <dbReference type="EMBL" id="ALE01756.1"/>
    </source>
</evidence>
<dbReference type="Gene3D" id="3.90.180.10">
    <property type="entry name" value="Medium-chain alcohol dehydrogenases, catalytic domain"/>
    <property type="match status" value="1"/>
</dbReference>
<dbReference type="Proteomes" id="UP000068905">
    <property type="component" value="Chromosome"/>
</dbReference>
<dbReference type="Pfam" id="PF13602">
    <property type="entry name" value="ADH_zinc_N_2"/>
    <property type="match status" value="1"/>
</dbReference>
<evidence type="ECO:0000259" key="2">
    <source>
        <dbReference type="SMART" id="SM00829"/>
    </source>
</evidence>
<gene>
    <name evidence="3" type="ORF">W908_03700</name>
</gene>
<dbReference type="PROSITE" id="PS01162">
    <property type="entry name" value="QOR_ZETA_CRYSTAL"/>
    <property type="match status" value="1"/>
</dbReference>
<dbReference type="EMBL" id="CP006911">
    <property type="protein sequence ID" value="ALE01756.1"/>
    <property type="molecule type" value="Genomic_DNA"/>
</dbReference>
<dbReference type="STRING" id="1125411.W908_03700"/>
<dbReference type="SMART" id="SM00829">
    <property type="entry name" value="PKS_ER"/>
    <property type="match status" value="1"/>
</dbReference>
<accession>A0A0M4LF75</accession>
<dbReference type="InterPro" id="IPR002364">
    <property type="entry name" value="Quin_OxRdtase/zeta-crystal_CS"/>
</dbReference>
<dbReference type="PANTHER" id="PTHR11695:SF294">
    <property type="entry name" value="RETICULON-4-INTERACTING PROTEIN 1, MITOCHONDRIAL"/>
    <property type="match status" value="1"/>
</dbReference>
<dbReference type="SUPFAM" id="SSF51735">
    <property type="entry name" value="NAD(P)-binding Rossmann-fold domains"/>
    <property type="match status" value="1"/>
</dbReference>
<dbReference type="InterPro" id="IPR013154">
    <property type="entry name" value="ADH-like_N"/>
</dbReference>
<dbReference type="GO" id="GO:0016491">
    <property type="term" value="F:oxidoreductase activity"/>
    <property type="evidence" value="ECO:0007669"/>
    <property type="project" value="UniProtKB-KW"/>
</dbReference>
<reference evidence="3 4" key="1">
    <citation type="journal article" date="2015" name="Genome Announc.">
        <title>Genome Sequence of 'Candidatus Thioglobus singularis' Strain PS1, a Mixotroph from the SUP05 Clade of Marine Gammaproteobacteria.</title>
        <authorList>
            <person name="Marshall K.T."/>
            <person name="Morris R.M."/>
        </authorList>
    </citation>
    <scope>NUCLEOTIDE SEQUENCE [LARGE SCALE GENOMIC DNA]</scope>
    <source>
        <strain evidence="3 4">PS1</strain>
    </source>
</reference>
<proteinExistence type="predicted"/>
<dbReference type="Pfam" id="PF08240">
    <property type="entry name" value="ADH_N"/>
    <property type="match status" value="1"/>
</dbReference>
<organism evidence="3 4">
    <name type="scientific">Candidatus Pseudothioglobus singularis PS1</name>
    <dbReference type="NCBI Taxonomy" id="1125411"/>
    <lineage>
        <taxon>Bacteria</taxon>
        <taxon>Pseudomonadati</taxon>
        <taxon>Pseudomonadota</taxon>
        <taxon>Gammaproteobacteria</taxon>
        <taxon>Candidatus Pseudothioglobaceae</taxon>
        <taxon>Candidatus Pseudothioglobus</taxon>
    </lineage>
</organism>
<keyword evidence="1" id="KW-0560">Oxidoreductase</keyword>
<dbReference type="PANTHER" id="PTHR11695">
    <property type="entry name" value="ALCOHOL DEHYDROGENASE RELATED"/>
    <property type="match status" value="1"/>
</dbReference>
<dbReference type="AlphaFoldDB" id="A0A0M4LF75"/>
<dbReference type="Gene3D" id="3.40.50.720">
    <property type="entry name" value="NAD(P)-binding Rossmann-like Domain"/>
    <property type="match status" value="1"/>
</dbReference>
<name>A0A0M4LF75_9GAMM</name>
<evidence type="ECO:0000313" key="4">
    <source>
        <dbReference type="Proteomes" id="UP000068905"/>
    </source>
</evidence>
<dbReference type="GO" id="GO:0008270">
    <property type="term" value="F:zinc ion binding"/>
    <property type="evidence" value="ECO:0007669"/>
    <property type="project" value="InterPro"/>
</dbReference>
<dbReference type="KEGG" id="tsn:W908_03700"/>
<dbReference type="InterPro" id="IPR011032">
    <property type="entry name" value="GroES-like_sf"/>
</dbReference>
<dbReference type="OrthoDB" id="9787435at2"/>
<feature type="domain" description="Enoyl reductase (ER)" evidence="2">
    <location>
        <begin position="10"/>
        <end position="331"/>
    </location>
</feature>
<dbReference type="SUPFAM" id="SSF50129">
    <property type="entry name" value="GroES-like"/>
    <property type="match status" value="1"/>
</dbReference>
<protein>
    <submittedName>
        <fullName evidence="3">Zinc-type alcohol dehydrogenase</fullName>
    </submittedName>
</protein>